<keyword evidence="5" id="KW-1185">Reference proteome</keyword>
<dbReference type="Proteomes" id="UP000598146">
    <property type="component" value="Unassembled WGS sequence"/>
</dbReference>
<sequence length="404" mass="43956">MAWELPSKPVRELIRRGATIVLNPRPAWLAELDDAILSGSNMHAIAADPVLAAGTRRTNRANLATWAAANINDPGARVPVVLSEPAVAVARDLVRRGLNESALDAYRIGQGVSLRLWTRVAFTLTTDPAELSELLDVSCRSISTFIDDTVAAISARMQSERADLTRGSHAERRETVMLLLDGAPIGRPRAEARLGYPLTGTHTAAIIWSDDPDSDLGHLDRAADLLATVAGEAHPLSVTASAATRWVWVHGHPDPVRLRAALAGLPAVRLALGPADADLDGFRRSHLHALTTQRMLARLASPQQLATHDEVELVSLITHDPQRADDFIKRTLGRLETAPPEVVDAVRVFVAEQCNASRAAERLFTHRNTLLRRLHRADQLLPRPLATGSVHVAVALEVLHWRGR</sequence>
<dbReference type="EMBL" id="JADQTO010000011">
    <property type="protein sequence ID" value="MBG0564490.1"/>
    <property type="molecule type" value="Genomic_DNA"/>
</dbReference>
<dbReference type="InterPro" id="IPR042070">
    <property type="entry name" value="PucR_C-HTH_sf"/>
</dbReference>
<organism evidence="4 5">
    <name type="scientific">Actinoplanes aureus</name>
    <dbReference type="NCBI Taxonomy" id="2792083"/>
    <lineage>
        <taxon>Bacteria</taxon>
        <taxon>Bacillati</taxon>
        <taxon>Actinomycetota</taxon>
        <taxon>Actinomycetes</taxon>
        <taxon>Micromonosporales</taxon>
        <taxon>Micromonosporaceae</taxon>
        <taxon>Actinoplanes</taxon>
    </lineage>
</organism>
<dbReference type="PANTHER" id="PTHR33744:SF1">
    <property type="entry name" value="DNA-BINDING TRANSCRIPTIONAL ACTIVATOR ADER"/>
    <property type="match status" value="1"/>
</dbReference>
<reference evidence="4" key="1">
    <citation type="submission" date="2020-11" db="EMBL/GenBank/DDBJ databases">
        <title>Isolation and identification of active actinomycetes.</title>
        <authorList>
            <person name="Sun X."/>
        </authorList>
    </citation>
    <scope>NUCLEOTIDE SEQUENCE</scope>
    <source>
        <strain evidence="4">NEAU-A11</strain>
    </source>
</reference>
<dbReference type="Pfam" id="PF17853">
    <property type="entry name" value="GGDEF_2"/>
    <property type="match status" value="1"/>
</dbReference>
<dbReference type="PANTHER" id="PTHR33744">
    <property type="entry name" value="CARBOHYDRATE DIACID REGULATOR"/>
    <property type="match status" value="1"/>
</dbReference>
<proteinExistence type="inferred from homology"/>
<evidence type="ECO:0000313" key="5">
    <source>
        <dbReference type="Proteomes" id="UP000598146"/>
    </source>
</evidence>
<dbReference type="InterPro" id="IPR051448">
    <property type="entry name" value="CdaR-like_regulators"/>
</dbReference>
<dbReference type="AlphaFoldDB" id="A0A931CGI6"/>
<name>A0A931CGI6_9ACTN</name>
<dbReference type="InterPro" id="IPR041522">
    <property type="entry name" value="CdaR_GGDEF"/>
</dbReference>
<accession>A0A931CGI6</accession>
<gene>
    <name evidence="4" type="ORF">I4J89_23865</name>
</gene>
<feature type="domain" description="CdaR GGDEF-like" evidence="3">
    <location>
        <begin position="190"/>
        <end position="295"/>
    </location>
</feature>
<evidence type="ECO:0000259" key="2">
    <source>
        <dbReference type="Pfam" id="PF13556"/>
    </source>
</evidence>
<comment type="similarity">
    <text evidence="1">Belongs to the CdaR family.</text>
</comment>
<evidence type="ECO:0000259" key="3">
    <source>
        <dbReference type="Pfam" id="PF17853"/>
    </source>
</evidence>
<evidence type="ECO:0000256" key="1">
    <source>
        <dbReference type="ARBA" id="ARBA00006754"/>
    </source>
</evidence>
<protein>
    <submittedName>
        <fullName evidence="4">PucR family transcriptional regulator</fullName>
    </submittedName>
</protein>
<dbReference type="Pfam" id="PF13556">
    <property type="entry name" value="HTH_30"/>
    <property type="match status" value="1"/>
</dbReference>
<dbReference type="InterPro" id="IPR025736">
    <property type="entry name" value="PucR_C-HTH_dom"/>
</dbReference>
<dbReference type="RefSeq" id="WP_196416268.1">
    <property type="nucleotide sequence ID" value="NZ_JADQTO010000011.1"/>
</dbReference>
<dbReference type="Gene3D" id="1.10.10.2840">
    <property type="entry name" value="PucR C-terminal helix-turn-helix domain"/>
    <property type="match status" value="1"/>
</dbReference>
<comment type="caution">
    <text evidence="4">The sequence shown here is derived from an EMBL/GenBank/DDBJ whole genome shotgun (WGS) entry which is preliminary data.</text>
</comment>
<evidence type="ECO:0000313" key="4">
    <source>
        <dbReference type="EMBL" id="MBG0564490.1"/>
    </source>
</evidence>
<feature type="domain" description="PucR C-terminal helix-turn-helix" evidence="2">
    <location>
        <begin position="343"/>
        <end position="396"/>
    </location>
</feature>